<gene>
    <name evidence="2" type="ORF">IC796_18220</name>
</gene>
<dbReference type="Proteomes" id="UP000516862">
    <property type="component" value="Chromosome"/>
</dbReference>
<evidence type="ECO:0000313" key="2">
    <source>
        <dbReference type="EMBL" id="QNX05187.1"/>
    </source>
</evidence>
<accession>A0A7H2PQQ4</accession>
<dbReference type="RefSeq" id="WP_191036714.1">
    <property type="nucleotide sequence ID" value="NZ_CP061561.1"/>
</dbReference>
<dbReference type="Pfam" id="PF26125">
    <property type="entry name" value="AcrVA2-like"/>
    <property type="match status" value="1"/>
</dbReference>
<evidence type="ECO:0000256" key="1">
    <source>
        <dbReference type="SAM" id="MobiDB-lite"/>
    </source>
</evidence>
<evidence type="ECO:0000313" key="3">
    <source>
        <dbReference type="Proteomes" id="UP000516862"/>
    </source>
</evidence>
<reference evidence="3" key="1">
    <citation type="submission" date="2020-09" db="EMBL/GenBank/DDBJ databases">
        <title>Clinical and molecular characterization of Acinetobacter seifertii in Taiwan.</title>
        <authorList>
            <person name="Li L.-H."/>
            <person name="Yang Y.-S."/>
            <person name="Sun J.-R."/>
            <person name="Huang T.-W."/>
            <person name="Huang W.-C."/>
            <person name="Wang Y.-C."/>
            <person name="Kuo T.-H."/>
            <person name="Kuo S.-C."/>
            <person name="Chen T.-L."/>
        </authorList>
    </citation>
    <scope>NUCLEOTIDE SEQUENCE [LARGE SCALE GENOMIC DNA]</scope>
    <source>
        <strain evidence="3">AS73</strain>
    </source>
</reference>
<proteinExistence type="predicted"/>
<dbReference type="InterPro" id="IPR058915">
    <property type="entry name" value="AcrVA2-like"/>
</dbReference>
<feature type="region of interest" description="Disordered" evidence="1">
    <location>
        <begin position="205"/>
        <end position="225"/>
    </location>
</feature>
<organism evidence="2 3">
    <name type="scientific">Acinetobacter seifertii</name>
    <dbReference type="NCBI Taxonomy" id="1530123"/>
    <lineage>
        <taxon>Bacteria</taxon>
        <taxon>Pseudomonadati</taxon>
        <taxon>Pseudomonadota</taxon>
        <taxon>Gammaproteobacteria</taxon>
        <taxon>Moraxellales</taxon>
        <taxon>Moraxellaceae</taxon>
        <taxon>Acinetobacter</taxon>
        <taxon>Acinetobacter calcoaceticus/baumannii complex</taxon>
    </lineage>
</organism>
<name>A0A7H2PQQ4_9GAMM</name>
<reference evidence="2 3" key="2">
    <citation type="submission" date="2020-09" db="EMBL/GenBank/DDBJ databases">
        <authorList>
            <person name="Chen F.-J."/>
            <person name="Lee Y.-T."/>
        </authorList>
    </citation>
    <scope>NUCLEOTIDE SEQUENCE [LARGE SCALE GENOMIC DNA]</scope>
    <source>
        <strain evidence="2 3">AS73</strain>
    </source>
</reference>
<sequence length="277" mass="31228">MNTNYCAELIDSLTHKHHVNSTLYCAEINQAIKFRLPDNGRICEVKAQDNWETTFQPYIPILKLPFDTLCLELKLQFESPKNNEDCETIPAVILCKQLDEGIGFYPFLGPHTNGNSAWICYTEKPCLLRGQWGENPSLQVGPKEQGQSEFISIIMKVILSFLAALNCSNAESVDDILPPEKLNKSRIKKGKTPFFSYKVLTINSQKGNAPSNSNSKGSHSSPRIHLRRGHIRKLESKTVWVNACVVGDKKRGRLIKTTKLSKQSLSKVILVYKPKLN</sequence>
<dbReference type="EMBL" id="CP061561">
    <property type="protein sequence ID" value="QNX05187.1"/>
    <property type="molecule type" value="Genomic_DNA"/>
</dbReference>
<feature type="compositionally biased region" description="Low complexity" evidence="1">
    <location>
        <begin position="211"/>
        <end position="221"/>
    </location>
</feature>
<dbReference type="AlphaFoldDB" id="A0A7H2PQQ4"/>
<protein>
    <submittedName>
        <fullName evidence="2">Uncharacterized protein</fullName>
    </submittedName>
</protein>